<feature type="compositionally biased region" description="Low complexity" evidence="1">
    <location>
        <begin position="177"/>
        <end position="196"/>
    </location>
</feature>
<gene>
    <name evidence="2" type="ORF">CYY_007969</name>
</gene>
<keyword evidence="3" id="KW-1185">Reference proteome</keyword>
<dbReference type="OrthoDB" id="18636at2759"/>
<proteinExistence type="predicted"/>
<evidence type="ECO:0000313" key="3">
    <source>
        <dbReference type="Proteomes" id="UP000695562"/>
    </source>
</evidence>
<dbReference type="EMBL" id="AJWJ01000455">
    <property type="protein sequence ID" value="KAF2070715.1"/>
    <property type="molecule type" value="Genomic_DNA"/>
</dbReference>
<feature type="region of interest" description="Disordered" evidence="1">
    <location>
        <begin position="174"/>
        <end position="196"/>
    </location>
</feature>
<evidence type="ECO:0000256" key="1">
    <source>
        <dbReference type="SAM" id="MobiDB-lite"/>
    </source>
</evidence>
<name>A0A8J4PPW9_9MYCE</name>
<sequence length="237" mass="26231">MNNFMLKFVASTIYRVVGFRRIASMTALSIGPKLVDHAVNKVSGGLLPVSVVRLLRTSLSYAPVAVVMGTGGTPIASALTYYILVQISDTLCMLLIREATGATFRGVKYVVKSTYDSITGNAAREEQELCQELETWELLEKEEISTDDLPPEKLKEIEQYLDSVNLDELKIDIDTTSNNNNSNSDGDNNNNNESKNIHLNSSQAALSTISNPQEIENLLKEQLSLNKELEELEFVLL</sequence>
<reference evidence="2" key="1">
    <citation type="submission" date="2020-01" db="EMBL/GenBank/DDBJ databases">
        <title>Development of genomics and gene disruption for Polysphondylium violaceum indicates a role for the polyketide synthase stlB in stalk morphogenesis.</title>
        <authorList>
            <person name="Narita B."/>
            <person name="Kawabe Y."/>
            <person name="Kin K."/>
            <person name="Saito T."/>
            <person name="Gibbs R."/>
            <person name="Kuspa A."/>
            <person name="Muzny D."/>
            <person name="Queller D."/>
            <person name="Richards S."/>
            <person name="Strassman J."/>
            <person name="Sucgang R."/>
            <person name="Worley K."/>
            <person name="Schaap P."/>
        </authorList>
    </citation>
    <scope>NUCLEOTIDE SEQUENCE</scope>
    <source>
        <strain evidence="2">QSvi11</strain>
    </source>
</reference>
<accession>A0A8J4PPW9</accession>
<organism evidence="2 3">
    <name type="scientific">Polysphondylium violaceum</name>
    <dbReference type="NCBI Taxonomy" id="133409"/>
    <lineage>
        <taxon>Eukaryota</taxon>
        <taxon>Amoebozoa</taxon>
        <taxon>Evosea</taxon>
        <taxon>Eumycetozoa</taxon>
        <taxon>Dictyostelia</taxon>
        <taxon>Dictyosteliales</taxon>
        <taxon>Dictyosteliaceae</taxon>
        <taxon>Polysphondylium</taxon>
    </lineage>
</organism>
<evidence type="ECO:0000313" key="2">
    <source>
        <dbReference type="EMBL" id="KAF2070715.1"/>
    </source>
</evidence>
<protein>
    <submittedName>
        <fullName evidence="2">Uncharacterized protein</fullName>
    </submittedName>
</protein>
<dbReference type="AlphaFoldDB" id="A0A8J4PPW9"/>
<dbReference type="Proteomes" id="UP000695562">
    <property type="component" value="Unassembled WGS sequence"/>
</dbReference>
<comment type="caution">
    <text evidence="2">The sequence shown here is derived from an EMBL/GenBank/DDBJ whole genome shotgun (WGS) entry which is preliminary data.</text>
</comment>